<keyword evidence="5 9" id="KW-0472">Membrane</keyword>
<dbReference type="Gene3D" id="2.60.220.50">
    <property type="match status" value="1"/>
</dbReference>
<dbReference type="Gene3D" id="1.20.1070.10">
    <property type="entry name" value="Rhodopsin 7-helix transmembrane proteins"/>
    <property type="match status" value="1"/>
</dbReference>
<dbReference type="GO" id="GO:0005886">
    <property type="term" value="C:plasma membrane"/>
    <property type="evidence" value="ECO:0007669"/>
    <property type="project" value="TreeGrafter"/>
</dbReference>
<evidence type="ECO:0000313" key="13">
    <source>
        <dbReference type="EMBL" id="KAB5543171.1"/>
    </source>
</evidence>
<evidence type="ECO:0000256" key="1">
    <source>
        <dbReference type="ARBA" id="ARBA00004141"/>
    </source>
</evidence>
<dbReference type="InterPro" id="IPR017981">
    <property type="entry name" value="GPCR_2-like_7TM"/>
</dbReference>
<sequence length="1142" mass="127819">MFLRVLPAVSEILWGKTVVLERTSCQYWRLKQNESLPSLSEFTVCVNVKRSINSSVWSAFTYLHPKRSRVELGFGGRALQLQVQLFGTSWMMEDTLTVGDWHSVCIAWSCSTGQLVLVIDGRALVVRKGAAEPGRDGGACGLAGGGSLTLGAAHYYVGDNMEIESGTNLQGSVSMFRVWGRARSVHEIATNTCTDGDVIKWHGHVWLMTHCTPVTDPTVKCVWSLYELRALLLIRSYNKPISTAYEARNITHHWLREVLPKNIYLHVVVVSLASSFAQVYTGNQMDTVSQMHNPVETRFELLAHLTVIPCEDVGKIQKQVMEILKQGYLSHPDYDLITDEKYMHVYPTDSVAIPHSTPDTPPTTTPLTESPPTEGTDSFFKVSVKVTIIGSQQDPERTLRTWINETLSPEGMSVLNFRLTSPRSVGRSLEECSDNSCVYFSFISEQSCDFQVLVMSCTNVAETQKRIRQLLKKPYNNGVVKLHAAPEHIHITHIYTAADILKIFEDIMKENEVLDEQSLWLVLNTLEVMLNVSVMTFDLAQVIINITSDILNSQSNLHPFTNYILNITETVGNRMSKLNNGSFSLVAAALALSVVNVDTDNFYNLTFGVTAMNNDPYPAVYINQDLAEGTVAFISLPPSLHVSFPQNYNTNPQIQFQFYGIPALFQNCEKGKVLNTYVVAASVINAEQPIRGLKVPVVIRLHHLNPNTLGRDVQCVYWNFNENGGLGGWSPSGCWKHNTTHEYTTCMCDHLTHFGVLLDVSRAPIDEKNEKILTLITYTGCGVSSFFLGVTVVTYSLLEKLRRDYPSQILMNLSIALLGLNLVFLVNSWLSSFGLTALCVAVATTQHYFLLASFTWMFLEAVNMYFALVKVFNAYVPSYILKFCSIGWGVPLLICCLVLVVKPDSYGLLPLENSEMFCWVSDSVVFYVCVVGVVGVILLVNGSVFLMVLLQVRRACVSEHSGVMKELRGVTSLTLLLGLTWSAAFLTWGDARVPLLYIFSILNSLQGFFIFVFQCLMKENVRKQWRVHLCFGRFKLQEYSAEWSHTPPIINKPRHTPMLTFPTVASVRSNKSNSTQSSSASSHCTEHHFSVKRPDLGVVYQQSFILPRAQRAHTPLPEGAGYSTLSLNWTPKEVPDNDVFFN</sequence>
<dbReference type="AlphaFoldDB" id="A0A5N5LM24"/>
<dbReference type="Pfam" id="PF00354">
    <property type="entry name" value="Pentaxin"/>
    <property type="match status" value="1"/>
</dbReference>
<evidence type="ECO:0000256" key="4">
    <source>
        <dbReference type="ARBA" id="ARBA00022989"/>
    </source>
</evidence>
<evidence type="ECO:0000256" key="8">
    <source>
        <dbReference type="SAM" id="MobiDB-lite"/>
    </source>
</evidence>
<dbReference type="PROSITE" id="PS50221">
    <property type="entry name" value="GAIN_B"/>
    <property type="match status" value="1"/>
</dbReference>
<dbReference type="InterPro" id="IPR000832">
    <property type="entry name" value="GPCR_2_secretin-like"/>
</dbReference>
<evidence type="ECO:0000256" key="9">
    <source>
        <dbReference type="SAM" id="Phobius"/>
    </source>
</evidence>
<comment type="caution">
    <text evidence="13">The sequence shown here is derived from an EMBL/GenBank/DDBJ whole genome shotgun (WGS) entry which is preliminary data.</text>
</comment>
<feature type="region of interest" description="Disordered" evidence="8">
    <location>
        <begin position="352"/>
        <end position="374"/>
    </location>
</feature>
<keyword evidence="3 9" id="KW-0812">Transmembrane</keyword>
<protein>
    <recommendedName>
        <fullName evidence="15">G-protein coupled receptors family 2 profile 2 domain-containing protein</fullName>
    </recommendedName>
</protein>
<accession>A0A5N5LM24</accession>
<reference evidence="13 14" key="1">
    <citation type="submission" date="2019-06" db="EMBL/GenBank/DDBJ databases">
        <title>A chromosome-scale genome assembly of the striped catfish, Pangasianodon hypophthalmus.</title>
        <authorList>
            <person name="Wen M."/>
            <person name="Zahm M."/>
            <person name="Roques C."/>
            <person name="Cabau C."/>
            <person name="Klopp C."/>
            <person name="Donnadieu C."/>
            <person name="Jouanno E."/>
            <person name="Avarre J.-C."/>
            <person name="Campet M."/>
            <person name="Ha T.T.T."/>
            <person name="Dugue R."/>
            <person name="Lampietro C."/>
            <person name="Louis A."/>
            <person name="Herpin A."/>
            <person name="Echchiki A."/>
            <person name="Berthelot C."/>
            <person name="Parey E."/>
            <person name="Roest-Crollius H."/>
            <person name="Braasch I."/>
            <person name="Postlethwait J."/>
            <person name="Bobe J."/>
            <person name="Montfort J."/>
            <person name="Bouchez O."/>
            <person name="Begum T."/>
            <person name="Schartl M."/>
            <person name="Guiguen Y."/>
        </authorList>
    </citation>
    <scope>NUCLEOTIDE SEQUENCE [LARGE SCALE GENOMIC DNA]</scope>
    <source>
        <strain evidence="13 14">Indonesia</strain>
        <tissue evidence="13">Blood</tissue>
    </source>
</reference>
<dbReference type="Proteomes" id="UP000327468">
    <property type="component" value="Chromosome 17"/>
</dbReference>
<dbReference type="PANTHER" id="PTHR12011:SF277">
    <property type="entry name" value="ADHESION G-PROTEIN COUPLED RECEPTOR G4"/>
    <property type="match status" value="1"/>
</dbReference>
<dbReference type="SUPFAM" id="SSF49899">
    <property type="entry name" value="Concanavalin A-like lectins/glucanases"/>
    <property type="match status" value="1"/>
</dbReference>
<dbReference type="SMART" id="SM00159">
    <property type="entry name" value="PTX"/>
    <property type="match status" value="1"/>
</dbReference>
<comment type="similarity">
    <text evidence="2">Belongs to the G-protein coupled receptor 2 family. Adhesion G-protein coupled receptor (ADGR) subfamily.</text>
</comment>
<feature type="transmembrane region" description="Helical" evidence="9">
    <location>
        <begin position="810"/>
        <end position="843"/>
    </location>
</feature>
<dbReference type="InterPro" id="IPR013320">
    <property type="entry name" value="ConA-like_dom_sf"/>
</dbReference>
<evidence type="ECO:0000256" key="7">
    <source>
        <dbReference type="PROSITE-ProRule" id="PRU01172"/>
    </source>
</evidence>
<name>A0A5N5LM24_PANHP</name>
<feature type="transmembrane region" description="Helical" evidence="9">
    <location>
        <begin position="995"/>
        <end position="1016"/>
    </location>
</feature>
<evidence type="ECO:0000256" key="2">
    <source>
        <dbReference type="ARBA" id="ARBA00007343"/>
    </source>
</evidence>
<feature type="domain" description="Pentraxin (PTX)" evidence="12">
    <location>
        <begin position="13"/>
        <end position="221"/>
    </location>
</feature>
<proteinExistence type="inferred from homology"/>
<dbReference type="InterPro" id="IPR057244">
    <property type="entry name" value="GAIN_B"/>
</dbReference>
<keyword evidence="4 9" id="KW-1133">Transmembrane helix</keyword>
<evidence type="ECO:0000256" key="6">
    <source>
        <dbReference type="ARBA" id="ARBA00023157"/>
    </source>
</evidence>
<evidence type="ECO:0000313" key="14">
    <source>
        <dbReference type="Proteomes" id="UP000327468"/>
    </source>
</evidence>
<dbReference type="SUPFAM" id="SSF81321">
    <property type="entry name" value="Family A G protein-coupled receptor-like"/>
    <property type="match status" value="1"/>
</dbReference>
<feature type="transmembrane region" description="Helical" evidence="9">
    <location>
        <begin position="775"/>
        <end position="798"/>
    </location>
</feature>
<keyword evidence="14" id="KW-1185">Reference proteome</keyword>
<dbReference type="Gene3D" id="2.60.120.200">
    <property type="match status" value="1"/>
</dbReference>
<feature type="transmembrane region" description="Helical" evidence="9">
    <location>
        <begin position="924"/>
        <end position="950"/>
    </location>
</feature>
<evidence type="ECO:0000259" key="10">
    <source>
        <dbReference type="PROSITE" id="PS50221"/>
    </source>
</evidence>
<dbReference type="Pfam" id="PF00002">
    <property type="entry name" value="7tm_2"/>
    <property type="match status" value="1"/>
</dbReference>
<dbReference type="InterPro" id="IPR000203">
    <property type="entry name" value="GPS"/>
</dbReference>
<evidence type="ECO:0008006" key="15">
    <source>
        <dbReference type="Google" id="ProtNLM"/>
    </source>
</evidence>
<dbReference type="PRINTS" id="PR00249">
    <property type="entry name" value="GPCRSECRETIN"/>
</dbReference>
<gene>
    <name evidence="13" type="ORF">PHYPO_G00076130</name>
</gene>
<evidence type="ECO:0000256" key="3">
    <source>
        <dbReference type="ARBA" id="ARBA00022692"/>
    </source>
</evidence>
<dbReference type="GO" id="GO:0004930">
    <property type="term" value="F:G protein-coupled receptor activity"/>
    <property type="evidence" value="ECO:0007669"/>
    <property type="project" value="InterPro"/>
</dbReference>
<comment type="caution">
    <text evidence="7">Lacks conserved residue(s) required for the propagation of feature annotation.</text>
</comment>
<dbReference type="InterPro" id="IPR001759">
    <property type="entry name" value="PTX_dom"/>
</dbReference>
<feature type="transmembrane region" description="Helical" evidence="9">
    <location>
        <begin position="849"/>
        <end position="868"/>
    </location>
</feature>
<feature type="transmembrane region" description="Helical" evidence="9">
    <location>
        <begin position="970"/>
        <end position="989"/>
    </location>
</feature>
<dbReference type="FunFam" id="1.20.1070.10:FF:000043">
    <property type="entry name" value="adhesion G-protein coupled receptor G2 isoform X1"/>
    <property type="match status" value="1"/>
</dbReference>
<dbReference type="PANTHER" id="PTHR12011">
    <property type="entry name" value="ADHESION G-PROTEIN COUPLED RECEPTOR"/>
    <property type="match status" value="1"/>
</dbReference>
<dbReference type="GO" id="GO:0007189">
    <property type="term" value="P:adenylate cyclase-activating G protein-coupled receptor signaling pathway"/>
    <property type="evidence" value="ECO:0007669"/>
    <property type="project" value="TreeGrafter"/>
</dbReference>
<dbReference type="EMBL" id="VFJC01000018">
    <property type="protein sequence ID" value="KAB5543171.1"/>
    <property type="molecule type" value="Genomic_DNA"/>
</dbReference>
<dbReference type="PROSITE" id="PS51828">
    <property type="entry name" value="PTX_2"/>
    <property type="match status" value="1"/>
</dbReference>
<keyword evidence="6" id="KW-1015">Disulfide bond</keyword>
<feature type="domain" description="GAIN-B" evidence="10">
    <location>
        <begin position="593"/>
        <end position="764"/>
    </location>
</feature>
<feature type="domain" description="G-protein coupled receptors family 2 profile 2" evidence="11">
    <location>
        <begin position="773"/>
        <end position="1018"/>
    </location>
</feature>
<dbReference type="InterPro" id="IPR046338">
    <property type="entry name" value="GAIN_dom_sf"/>
</dbReference>
<organism evidence="13 14">
    <name type="scientific">Pangasianodon hypophthalmus</name>
    <name type="common">Striped catfish</name>
    <name type="synonym">Helicophagus hypophthalmus</name>
    <dbReference type="NCBI Taxonomy" id="310915"/>
    <lineage>
        <taxon>Eukaryota</taxon>
        <taxon>Metazoa</taxon>
        <taxon>Chordata</taxon>
        <taxon>Craniata</taxon>
        <taxon>Vertebrata</taxon>
        <taxon>Euteleostomi</taxon>
        <taxon>Actinopterygii</taxon>
        <taxon>Neopterygii</taxon>
        <taxon>Teleostei</taxon>
        <taxon>Ostariophysi</taxon>
        <taxon>Siluriformes</taxon>
        <taxon>Pangasiidae</taxon>
        <taxon>Pangasianodon</taxon>
    </lineage>
</organism>
<dbReference type="PROSITE" id="PS50261">
    <property type="entry name" value="G_PROTEIN_RECEP_F2_4"/>
    <property type="match status" value="1"/>
</dbReference>
<dbReference type="GO" id="GO:0007166">
    <property type="term" value="P:cell surface receptor signaling pathway"/>
    <property type="evidence" value="ECO:0007669"/>
    <property type="project" value="InterPro"/>
</dbReference>
<evidence type="ECO:0000259" key="12">
    <source>
        <dbReference type="PROSITE" id="PS51828"/>
    </source>
</evidence>
<feature type="transmembrane region" description="Helical" evidence="9">
    <location>
        <begin position="880"/>
        <end position="901"/>
    </location>
</feature>
<evidence type="ECO:0000256" key="5">
    <source>
        <dbReference type="ARBA" id="ARBA00023136"/>
    </source>
</evidence>
<comment type="subcellular location">
    <subcellularLocation>
        <location evidence="1">Membrane</location>
        <topology evidence="1">Multi-pass membrane protein</topology>
    </subcellularLocation>
</comment>
<dbReference type="Pfam" id="PF01825">
    <property type="entry name" value="GPS"/>
    <property type="match status" value="1"/>
</dbReference>
<evidence type="ECO:0000259" key="11">
    <source>
        <dbReference type="PROSITE" id="PS50261"/>
    </source>
</evidence>
<dbReference type="SMART" id="SM00303">
    <property type="entry name" value="GPS"/>
    <property type="match status" value="1"/>
</dbReference>